<dbReference type="PANTHER" id="PTHR33969">
    <property type="entry name" value="SEGREGATION AND CONDENSATION PROTEIN A"/>
    <property type="match status" value="1"/>
</dbReference>
<dbReference type="HAMAP" id="MF_01805">
    <property type="entry name" value="ScpA"/>
    <property type="match status" value="1"/>
</dbReference>
<name>A0ABR9QVE4_9FIRM</name>
<evidence type="ECO:0000313" key="5">
    <source>
        <dbReference type="Proteomes" id="UP001516588"/>
    </source>
</evidence>
<comment type="subunit">
    <text evidence="3">Component of a cohesin-like complex composed of ScpA, ScpB and the Smc homodimer, in which ScpA and ScpB bind to the head domain of Smc. The presence of the three proteins is required for the association of the complex with DNA.</text>
</comment>
<organism evidence="4 5">
    <name type="scientific">Gallibacter intestinalis</name>
    <dbReference type="NCBI Taxonomy" id="2779356"/>
    <lineage>
        <taxon>Bacteria</taxon>
        <taxon>Bacillati</taxon>
        <taxon>Bacillota</taxon>
        <taxon>Clostridia</taxon>
        <taxon>Eubacteriales</taxon>
        <taxon>Eubacteriaceae</taxon>
        <taxon>Gallibacter</taxon>
    </lineage>
</organism>
<keyword evidence="3" id="KW-0963">Cytoplasm</keyword>
<dbReference type="Proteomes" id="UP001516588">
    <property type="component" value="Unassembled WGS sequence"/>
</dbReference>
<evidence type="ECO:0000256" key="3">
    <source>
        <dbReference type="HAMAP-Rule" id="MF_01805"/>
    </source>
</evidence>
<dbReference type="RefSeq" id="WP_226384497.1">
    <property type="nucleotide sequence ID" value="NZ_JADCKA010000001.1"/>
</dbReference>
<reference evidence="4 5" key="1">
    <citation type="submission" date="2020-10" db="EMBL/GenBank/DDBJ databases">
        <title>ChiBAC.</title>
        <authorList>
            <person name="Zenner C."/>
            <person name="Hitch T.C.A."/>
            <person name="Clavel T."/>
        </authorList>
    </citation>
    <scope>NUCLEOTIDE SEQUENCE [LARGE SCALE GENOMIC DNA]</scope>
    <source>
        <strain evidence="4 5">DSM 108706</strain>
    </source>
</reference>
<accession>A0ABR9QVE4</accession>
<dbReference type="InterPro" id="IPR003768">
    <property type="entry name" value="ScpA"/>
</dbReference>
<comment type="similarity">
    <text evidence="3">Belongs to the ScpA family.</text>
</comment>
<dbReference type="Pfam" id="PF02616">
    <property type="entry name" value="SMC_ScpA"/>
    <property type="match status" value="1"/>
</dbReference>
<comment type="subcellular location">
    <subcellularLocation>
        <location evidence="3">Cytoplasm</location>
    </subcellularLocation>
    <text evidence="3">Associated with two foci at the outer edges of the nucleoid region in young cells, and at four foci within both cell halves in older cells.</text>
</comment>
<comment type="caution">
    <text evidence="4">The sequence shown here is derived from an EMBL/GenBank/DDBJ whole genome shotgun (WGS) entry which is preliminary data.</text>
</comment>
<keyword evidence="3" id="KW-0132">Cell division</keyword>
<dbReference type="Gene3D" id="6.10.250.2410">
    <property type="match status" value="1"/>
</dbReference>
<dbReference type="EMBL" id="JADCKA010000001">
    <property type="protein sequence ID" value="MBE5034832.1"/>
    <property type="molecule type" value="Genomic_DNA"/>
</dbReference>
<gene>
    <name evidence="3" type="primary">scpA</name>
    <name evidence="4" type="ORF">INF20_00815</name>
</gene>
<evidence type="ECO:0000256" key="2">
    <source>
        <dbReference type="ARBA" id="ARBA00044777"/>
    </source>
</evidence>
<proteinExistence type="inferred from homology"/>
<protein>
    <recommendedName>
        <fullName evidence="2 3">Segregation and condensation protein A</fullName>
    </recommendedName>
</protein>
<comment type="function">
    <text evidence="3">Participates in chromosomal partition during cell division. May act via the formation of a condensin-like complex containing Smc and ScpB that pull DNA away from mid-cell into both cell halves.</text>
</comment>
<keyword evidence="5" id="KW-1185">Reference proteome</keyword>
<evidence type="ECO:0000256" key="1">
    <source>
        <dbReference type="ARBA" id="ARBA00022829"/>
    </source>
</evidence>
<sequence>MGYKVKLKTFEGPFDLLVYLIESARMDIYDIKVSEITEQYMEHLQRMQELDVQPASEFMVLAANLIEIKSKMLLPRLDEKGEEIESEDPRSGLVERLLEYRRYKRAAELFSQMEDQGAMVESKPQEDISAFLDDPEEILQLDTDQLINAFEAFLGRRKKVSEIRKNYENVQKRKITSEERVSFIKMLFRQQPDAVYSFRETVKDSQDKYDIALSFTSIMEMVKQRQVRAEQKALFGDIKVAKGERFDQEEENNDK</sequence>
<keyword evidence="3" id="KW-0131">Cell cycle</keyword>
<dbReference type="PANTHER" id="PTHR33969:SF2">
    <property type="entry name" value="SEGREGATION AND CONDENSATION PROTEIN A"/>
    <property type="match status" value="1"/>
</dbReference>
<keyword evidence="1 3" id="KW-0159">Chromosome partition</keyword>
<evidence type="ECO:0000313" key="4">
    <source>
        <dbReference type="EMBL" id="MBE5034832.1"/>
    </source>
</evidence>